<protein>
    <recommendedName>
        <fullName evidence="3">Protein kinase domain-containing protein</fullName>
    </recommendedName>
</protein>
<keyword evidence="2" id="KW-1185">Reference proteome</keyword>
<reference evidence="1" key="1">
    <citation type="submission" date="2010-02" db="EMBL/GenBank/DDBJ databases">
        <title>Sequencing and annotation of the Blastocystis hominis genome.</title>
        <authorList>
            <person name="Wincker P."/>
        </authorList>
    </citation>
    <scope>NUCLEOTIDE SEQUENCE</scope>
    <source>
        <strain evidence="1">Singapore isolate B</strain>
    </source>
</reference>
<dbReference type="Gene3D" id="1.10.510.10">
    <property type="entry name" value="Transferase(Phosphotransferase) domain 1"/>
    <property type="match status" value="1"/>
</dbReference>
<dbReference type="InterPro" id="IPR011009">
    <property type="entry name" value="Kinase-like_dom_sf"/>
</dbReference>
<accession>D8M915</accession>
<dbReference type="GeneID" id="24921308"/>
<dbReference type="AlphaFoldDB" id="D8M915"/>
<sequence>MTRAPELLMGATRYGTAIDIWSLGCGTDGNRE</sequence>
<evidence type="ECO:0008006" key="3">
    <source>
        <dbReference type="Google" id="ProtNLM"/>
    </source>
</evidence>
<evidence type="ECO:0000313" key="2">
    <source>
        <dbReference type="Proteomes" id="UP000008312"/>
    </source>
</evidence>
<dbReference type="OrthoDB" id="1719889at2759"/>
<name>D8M915_BLAHO</name>
<dbReference type="RefSeq" id="XP_012898602.1">
    <property type="nucleotide sequence ID" value="XM_013043148.1"/>
</dbReference>
<organism evidence="1">
    <name type="scientific">Blastocystis hominis</name>
    <dbReference type="NCBI Taxonomy" id="12968"/>
    <lineage>
        <taxon>Eukaryota</taxon>
        <taxon>Sar</taxon>
        <taxon>Stramenopiles</taxon>
        <taxon>Bigyra</taxon>
        <taxon>Opalozoa</taxon>
        <taxon>Opalinata</taxon>
        <taxon>Blastocystidae</taxon>
        <taxon>Blastocystis</taxon>
    </lineage>
</organism>
<evidence type="ECO:0000313" key="1">
    <source>
        <dbReference type="EMBL" id="CBK24554.2"/>
    </source>
</evidence>
<gene>
    <name evidence="1" type="ORF">GSBLH_T00004272001</name>
</gene>
<dbReference type="Proteomes" id="UP000008312">
    <property type="component" value="Unassembled WGS sequence"/>
</dbReference>
<dbReference type="SUPFAM" id="SSF56112">
    <property type="entry name" value="Protein kinase-like (PK-like)"/>
    <property type="match status" value="1"/>
</dbReference>
<proteinExistence type="predicted"/>
<dbReference type="EMBL" id="FN668688">
    <property type="protein sequence ID" value="CBK24554.2"/>
    <property type="molecule type" value="Genomic_DNA"/>
</dbReference>
<dbReference type="InParanoid" id="D8M915"/>